<name>A0A918C2W6_9ACTN</name>
<evidence type="ECO:0008006" key="3">
    <source>
        <dbReference type="Google" id="ProtNLM"/>
    </source>
</evidence>
<sequence length="69" mass="7118">MIDTGATDAFDAAERRMRADRAVAVDADAGMVAAVDARTAVLPELPFSDGWFDAVVGNFFAGSPPSGLS</sequence>
<organism evidence="1 2">
    <name type="scientific">Streptomyces aurantiogriseus</name>
    <dbReference type="NCBI Taxonomy" id="66870"/>
    <lineage>
        <taxon>Bacteria</taxon>
        <taxon>Bacillati</taxon>
        <taxon>Actinomycetota</taxon>
        <taxon>Actinomycetes</taxon>
        <taxon>Kitasatosporales</taxon>
        <taxon>Streptomycetaceae</taxon>
        <taxon>Streptomyces</taxon>
    </lineage>
</organism>
<keyword evidence="2" id="KW-1185">Reference proteome</keyword>
<reference evidence="1" key="1">
    <citation type="journal article" date="2014" name="Int. J. Syst. Evol. Microbiol.">
        <title>Complete genome sequence of Corynebacterium casei LMG S-19264T (=DSM 44701T), isolated from a smear-ripened cheese.</title>
        <authorList>
            <consortium name="US DOE Joint Genome Institute (JGI-PGF)"/>
            <person name="Walter F."/>
            <person name="Albersmeier A."/>
            <person name="Kalinowski J."/>
            <person name="Ruckert C."/>
        </authorList>
    </citation>
    <scope>NUCLEOTIDE SEQUENCE</scope>
    <source>
        <strain evidence="1">JCM 4346</strain>
    </source>
</reference>
<dbReference type="Proteomes" id="UP000658320">
    <property type="component" value="Unassembled WGS sequence"/>
</dbReference>
<protein>
    <recommendedName>
        <fullName evidence="3">Methyltransferase type 11</fullName>
    </recommendedName>
</protein>
<reference evidence="1" key="2">
    <citation type="submission" date="2020-09" db="EMBL/GenBank/DDBJ databases">
        <authorList>
            <person name="Sun Q."/>
            <person name="Ohkuma M."/>
        </authorList>
    </citation>
    <scope>NUCLEOTIDE SEQUENCE</scope>
    <source>
        <strain evidence="1">JCM 4346</strain>
    </source>
</reference>
<evidence type="ECO:0000313" key="2">
    <source>
        <dbReference type="Proteomes" id="UP000658320"/>
    </source>
</evidence>
<proteinExistence type="predicted"/>
<comment type="caution">
    <text evidence="1">The sequence shown here is derived from an EMBL/GenBank/DDBJ whole genome shotgun (WGS) entry which is preliminary data.</text>
</comment>
<dbReference type="AlphaFoldDB" id="A0A918C2W6"/>
<gene>
    <name evidence="1" type="ORF">GCM10010251_19570</name>
</gene>
<dbReference type="EMBL" id="BMSX01000004">
    <property type="protein sequence ID" value="GGR04136.1"/>
    <property type="molecule type" value="Genomic_DNA"/>
</dbReference>
<accession>A0A918C2W6</accession>
<evidence type="ECO:0000313" key="1">
    <source>
        <dbReference type="EMBL" id="GGR04136.1"/>
    </source>
</evidence>